<dbReference type="Proteomes" id="UP000036520">
    <property type="component" value="Chromosome"/>
</dbReference>
<reference evidence="2 3" key="1">
    <citation type="submission" date="2015-07" db="EMBL/GenBank/DDBJ databases">
        <authorList>
            <person name="Kim K.M."/>
        </authorList>
    </citation>
    <scope>NUCLEOTIDE SEQUENCE [LARGE SCALE GENOMIC DNA]</scope>
    <source>
        <strain evidence="2 3">KCTC 12363</strain>
    </source>
</reference>
<keyword evidence="1" id="KW-0472">Membrane</keyword>
<keyword evidence="3" id="KW-1185">Reference proteome</keyword>
<keyword evidence="1" id="KW-0812">Transmembrane</keyword>
<evidence type="ECO:0000313" key="3">
    <source>
        <dbReference type="Proteomes" id="UP000036520"/>
    </source>
</evidence>
<evidence type="ECO:0000256" key="1">
    <source>
        <dbReference type="SAM" id="Phobius"/>
    </source>
</evidence>
<dbReference type="KEGG" id="camu:CA2015_2172"/>
<gene>
    <name evidence="2" type="ORF">CA2015_2172</name>
</gene>
<dbReference type="AlphaFoldDB" id="A0A0H4PFI6"/>
<feature type="transmembrane region" description="Helical" evidence="1">
    <location>
        <begin position="7"/>
        <end position="23"/>
    </location>
</feature>
<name>A0A0H4PFI6_9BACT</name>
<organism evidence="2 3">
    <name type="scientific">Cyclobacterium amurskyense</name>
    <dbReference type="NCBI Taxonomy" id="320787"/>
    <lineage>
        <taxon>Bacteria</taxon>
        <taxon>Pseudomonadati</taxon>
        <taxon>Bacteroidota</taxon>
        <taxon>Cytophagia</taxon>
        <taxon>Cytophagales</taxon>
        <taxon>Cyclobacteriaceae</taxon>
        <taxon>Cyclobacterium</taxon>
    </lineage>
</organism>
<sequence length="812" mass="91752">MKIKNNIGFTPIIGLLLGIFFWSCSENKLDLETDYLKITLDGRGKLTSIYDKTNRSELQHPSDSNYLLSVQVNDEILFPQEMDIDEASQHIYLAFDQLEMKAQLQYTQNKNYISFELINLTNSTQADHLIWGPYRLNISETIGETVGVVQNGQFAMGIQALNIKTLGGYPTNPDDTEPAYDIFATNNLTDVSDSVKVLYRGQTARRTNYGSKLQAYTRNRLEDKVIPVWAHENYTVKAYEDGGVVGSKIALFGSPPSEALNTIGIIEVQEGLPHPEIDGEWAKTSVESTASYLIMPFGVNSIDNAISLTKQAGLKYLYHGGPFATWGNFKLNEKEFPENWESMKALVSKAEDQGVHLGVHTLSNFITTNDPYVSPIPDERLAKVGTTKLSIDLGISDKEVFIEDPKFFNQMKNNNLHTVMVGEELIRYEAVSESSPWKLLNCVRGAFGTEASSHAKGKEISKLMDHGYKTFLSNTELSKEIALRIADFCNQTNIRQISFDGLEGNWSNGMGQYSRQLFVNTWYEHLKPELKGQVINDASNPGHFFWHIFTRMNWGEPWYAGFRESQTQYRLMNQDYFDRNLLPNMLGWFSLSPETSIMDAEWLLARAAGFDAGFGLATSLEAVEKNGRIGEILEKIKNWEDARLSGAFDEKQKENLKNINNEFTLEQTGKGEWELKEVHSEIHQIIKKEKQPGEPLAKQLNFQNPYDSQSLGFLLSSNSEKKITEISLEINNFTTIKIPVVLSKGDKLAYEGGSHAVLYDKEWNKLKEYPIDSAKLSIPRGNHSIIIDMEAPYEAVIKAELFVRGNSISIQK</sequence>
<dbReference type="RefSeq" id="WP_048641910.1">
    <property type="nucleotide sequence ID" value="NZ_CP012040.1"/>
</dbReference>
<protein>
    <submittedName>
        <fullName evidence="2">Uncharacterized protein</fullName>
    </submittedName>
</protein>
<dbReference type="OrthoDB" id="2484068at2"/>
<keyword evidence="1" id="KW-1133">Transmembrane helix</keyword>
<dbReference type="EMBL" id="CP012040">
    <property type="protein sequence ID" value="AKP51593.1"/>
    <property type="molecule type" value="Genomic_DNA"/>
</dbReference>
<accession>A0A0H4PFI6</accession>
<proteinExistence type="predicted"/>
<evidence type="ECO:0000313" key="2">
    <source>
        <dbReference type="EMBL" id="AKP51593.1"/>
    </source>
</evidence>
<dbReference type="STRING" id="320787.CA2015_2172"/>